<keyword evidence="3" id="KW-1185">Reference proteome</keyword>
<name>A0ABR9VFY4_9CYAN</name>
<reference evidence="2 3" key="1">
    <citation type="submission" date="2020-10" db="EMBL/GenBank/DDBJ databases">
        <authorList>
            <person name="Castelo-Branco R."/>
            <person name="Eusebio N."/>
            <person name="Adriana R."/>
            <person name="Vieira A."/>
            <person name="Brugerolle De Fraissinette N."/>
            <person name="Rezende De Castro R."/>
            <person name="Schneider M.P."/>
            <person name="Vasconcelos V."/>
            <person name="Leao P.N."/>
        </authorList>
    </citation>
    <scope>NUCLEOTIDE SEQUENCE [LARGE SCALE GENOMIC DNA]</scope>
    <source>
        <strain evidence="2 3">LEGE 00250</strain>
    </source>
</reference>
<dbReference type="RefSeq" id="WP_193943286.1">
    <property type="nucleotide sequence ID" value="NZ_JADEWB010000093.1"/>
</dbReference>
<dbReference type="EMBL" id="JADEWB010000093">
    <property type="protein sequence ID" value="MBE9237413.1"/>
    <property type="molecule type" value="Genomic_DNA"/>
</dbReference>
<accession>A0ABR9VFY4</accession>
<feature type="compositionally biased region" description="Basic and acidic residues" evidence="1">
    <location>
        <begin position="45"/>
        <end position="60"/>
    </location>
</feature>
<gene>
    <name evidence="2" type="ORF">IQ227_15600</name>
</gene>
<organism evidence="2 3">
    <name type="scientific">Sphaerospermopsis aphanizomenoides LEGE 00250</name>
    <dbReference type="NCBI Taxonomy" id="2777972"/>
    <lineage>
        <taxon>Bacteria</taxon>
        <taxon>Bacillati</taxon>
        <taxon>Cyanobacteriota</taxon>
        <taxon>Cyanophyceae</taxon>
        <taxon>Nostocales</taxon>
        <taxon>Aphanizomenonaceae</taxon>
        <taxon>Sphaerospermopsis</taxon>
        <taxon>Sphaerospermopsis aphanizomenoides</taxon>
    </lineage>
</organism>
<comment type="caution">
    <text evidence="2">The sequence shown here is derived from an EMBL/GenBank/DDBJ whole genome shotgun (WGS) entry which is preliminary data.</text>
</comment>
<dbReference type="Proteomes" id="UP000606776">
    <property type="component" value="Unassembled WGS sequence"/>
</dbReference>
<sequence>MLDNNVENQKFTDDNNKQLESSENNNSQDLSKTNFSENNAQINPEQEKIENDDNHKKSLSSEDNGDQDLSKINSDEKNEEFKELQLSKNNNFQDLSQTNVSGNNEQINPEQQKIENDVNCDITLSKVFELITELQKSLTVQIKEVQEQIQDIQDKQEWIIQQIDKLSNDVKNPLPNIQPKTRYTKSRSNKYEPPMIPVECLQKHGKDKLHKELEIMTDDELKQMNKHLLSKPKKELDKIDRKQMIQNLIKYAETELNRGGKFEEDR</sequence>
<proteinExistence type="predicted"/>
<feature type="compositionally biased region" description="Polar residues" evidence="1">
    <location>
        <begin position="86"/>
        <end position="111"/>
    </location>
</feature>
<feature type="compositionally biased region" description="Basic and acidic residues" evidence="1">
    <location>
        <begin position="73"/>
        <end position="85"/>
    </location>
</feature>
<evidence type="ECO:0000256" key="1">
    <source>
        <dbReference type="SAM" id="MobiDB-lite"/>
    </source>
</evidence>
<protein>
    <submittedName>
        <fullName evidence="2">Uncharacterized protein</fullName>
    </submittedName>
</protein>
<feature type="region of interest" description="Disordered" evidence="1">
    <location>
        <begin position="171"/>
        <end position="191"/>
    </location>
</feature>
<feature type="region of interest" description="Disordered" evidence="1">
    <location>
        <begin position="1"/>
        <end position="112"/>
    </location>
</feature>
<feature type="compositionally biased region" description="Polar residues" evidence="1">
    <location>
        <begin position="18"/>
        <end position="44"/>
    </location>
</feature>
<evidence type="ECO:0000313" key="2">
    <source>
        <dbReference type="EMBL" id="MBE9237413.1"/>
    </source>
</evidence>
<evidence type="ECO:0000313" key="3">
    <source>
        <dbReference type="Proteomes" id="UP000606776"/>
    </source>
</evidence>